<dbReference type="Gene3D" id="3.30.420.40">
    <property type="match status" value="2"/>
</dbReference>
<keyword evidence="3" id="KW-0067">ATP-binding</keyword>
<protein>
    <submittedName>
        <fullName evidence="4">Uncharacterized protein</fullName>
    </submittedName>
</protein>
<dbReference type="AlphaFoldDB" id="A0A0C3EZ52"/>
<proteinExistence type="inferred from homology"/>
<evidence type="ECO:0000313" key="5">
    <source>
        <dbReference type="Proteomes" id="UP000054166"/>
    </source>
</evidence>
<dbReference type="GO" id="GO:0005524">
    <property type="term" value="F:ATP binding"/>
    <property type="evidence" value="ECO:0007669"/>
    <property type="project" value="UniProtKB-KW"/>
</dbReference>
<keyword evidence="5" id="KW-1185">Reference proteome</keyword>
<comment type="similarity">
    <text evidence="1">Belongs to the heat shock protein 70 family.</text>
</comment>
<sequence>MFTREWREVDETIARNPKFNVDAQSFASHVIENADDGRKRLAVAIVNSANTVFAFKHHIGRNSANTVFAFKRHIGRKFEVTEVTEDAAHWQQSTRTYHHTYNFGSTSVSTHAVITVPAYSNNAQRQATEDAVQMAGLDVLRVIKELPAAALAYGLNHANSSIFP</sequence>
<dbReference type="GO" id="GO:0140662">
    <property type="term" value="F:ATP-dependent protein folding chaperone"/>
    <property type="evidence" value="ECO:0007669"/>
    <property type="project" value="InterPro"/>
</dbReference>
<dbReference type="PANTHER" id="PTHR19375">
    <property type="entry name" value="HEAT SHOCK PROTEIN 70KDA"/>
    <property type="match status" value="1"/>
</dbReference>
<keyword evidence="2" id="KW-0547">Nucleotide-binding</keyword>
<evidence type="ECO:0000256" key="1">
    <source>
        <dbReference type="ARBA" id="ARBA00007381"/>
    </source>
</evidence>
<evidence type="ECO:0000256" key="2">
    <source>
        <dbReference type="ARBA" id="ARBA00022741"/>
    </source>
</evidence>
<evidence type="ECO:0000313" key="4">
    <source>
        <dbReference type="EMBL" id="KIM73219.1"/>
    </source>
</evidence>
<reference evidence="4 5" key="1">
    <citation type="submission" date="2014-04" db="EMBL/GenBank/DDBJ databases">
        <authorList>
            <consortium name="DOE Joint Genome Institute"/>
            <person name="Kuo A."/>
            <person name="Tarkka M."/>
            <person name="Buscot F."/>
            <person name="Kohler A."/>
            <person name="Nagy L.G."/>
            <person name="Floudas D."/>
            <person name="Copeland A."/>
            <person name="Barry K.W."/>
            <person name="Cichocki N."/>
            <person name="Veneault-Fourrey C."/>
            <person name="LaButti K."/>
            <person name="Lindquist E.A."/>
            <person name="Lipzen A."/>
            <person name="Lundell T."/>
            <person name="Morin E."/>
            <person name="Murat C."/>
            <person name="Sun H."/>
            <person name="Tunlid A."/>
            <person name="Henrissat B."/>
            <person name="Grigoriev I.V."/>
            <person name="Hibbett D.S."/>
            <person name="Martin F."/>
            <person name="Nordberg H.P."/>
            <person name="Cantor M.N."/>
            <person name="Hua S.X."/>
        </authorList>
    </citation>
    <scope>NUCLEOTIDE SEQUENCE [LARGE SCALE GENOMIC DNA]</scope>
    <source>
        <strain evidence="4 5">F 1598</strain>
    </source>
</reference>
<organism evidence="4 5">
    <name type="scientific">Piloderma croceum (strain F 1598)</name>
    <dbReference type="NCBI Taxonomy" id="765440"/>
    <lineage>
        <taxon>Eukaryota</taxon>
        <taxon>Fungi</taxon>
        <taxon>Dikarya</taxon>
        <taxon>Basidiomycota</taxon>
        <taxon>Agaricomycotina</taxon>
        <taxon>Agaricomycetes</taxon>
        <taxon>Agaricomycetidae</taxon>
        <taxon>Atheliales</taxon>
        <taxon>Atheliaceae</taxon>
        <taxon>Piloderma</taxon>
    </lineage>
</organism>
<accession>A0A0C3EZ52</accession>
<evidence type="ECO:0000256" key="3">
    <source>
        <dbReference type="ARBA" id="ARBA00022840"/>
    </source>
</evidence>
<dbReference type="OrthoDB" id="3257966at2759"/>
<dbReference type="STRING" id="765440.A0A0C3EZ52"/>
<dbReference type="SUPFAM" id="SSF53067">
    <property type="entry name" value="Actin-like ATPase domain"/>
    <property type="match status" value="1"/>
</dbReference>
<reference evidence="5" key="2">
    <citation type="submission" date="2015-01" db="EMBL/GenBank/DDBJ databases">
        <title>Evolutionary Origins and Diversification of the Mycorrhizal Mutualists.</title>
        <authorList>
            <consortium name="DOE Joint Genome Institute"/>
            <consortium name="Mycorrhizal Genomics Consortium"/>
            <person name="Kohler A."/>
            <person name="Kuo A."/>
            <person name="Nagy L.G."/>
            <person name="Floudas D."/>
            <person name="Copeland A."/>
            <person name="Barry K.W."/>
            <person name="Cichocki N."/>
            <person name="Veneault-Fourrey C."/>
            <person name="LaButti K."/>
            <person name="Lindquist E.A."/>
            <person name="Lipzen A."/>
            <person name="Lundell T."/>
            <person name="Morin E."/>
            <person name="Murat C."/>
            <person name="Riley R."/>
            <person name="Ohm R."/>
            <person name="Sun H."/>
            <person name="Tunlid A."/>
            <person name="Henrissat B."/>
            <person name="Grigoriev I.V."/>
            <person name="Hibbett D.S."/>
            <person name="Martin F."/>
        </authorList>
    </citation>
    <scope>NUCLEOTIDE SEQUENCE [LARGE SCALE GENOMIC DNA]</scope>
    <source>
        <strain evidence="5">F 1598</strain>
    </source>
</reference>
<name>A0A0C3EZ52_PILCF</name>
<dbReference type="InterPro" id="IPR013126">
    <property type="entry name" value="Hsp_70_fam"/>
</dbReference>
<dbReference type="InParanoid" id="A0A0C3EZ52"/>
<dbReference type="HOGENOM" id="CLU_1619663_0_0_1"/>
<dbReference type="InterPro" id="IPR043129">
    <property type="entry name" value="ATPase_NBD"/>
</dbReference>
<dbReference type="Proteomes" id="UP000054166">
    <property type="component" value="Unassembled WGS sequence"/>
</dbReference>
<gene>
    <name evidence="4" type="ORF">PILCRDRAFT_15409</name>
</gene>
<dbReference type="Pfam" id="PF00012">
    <property type="entry name" value="HSP70"/>
    <property type="match status" value="1"/>
</dbReference>
<dbReference type="EMBL" id="KN833089">
    <property type="protein sequence ID" value="KIM73219.1"/>
    <property type="molecule type" value="Genomic_DNA"/>
</dbReference>
<dbReference type="FunFam" id="3.30.420.40:FF:000028">
    <property type="entry name" value="heat shock 70 kDa protein-like"/>
    <property type="match status" value="1"/>
</dbReference>